<evidence type="ECO:0000259" key="6">
    <source>
        <dbReference type="Pfam" id="PF03738"/>
    </source>
</evidence>
<feature type="domain" description="Glutathionylspermidine synthase pre-ATP-grasp-like" evidence="6">
    <location>
        <begin position="12"/>
        <end position="401"/>
    </location>
</feature>
<dbReference type="Gene3D" id="3.30.1490.330">
    <property type="match status" value="1"/>
</dbReference>
<evidence type="ECO:0000256" key="2">
    <source>
        <dbReference type="ARBA" id="ARBA00022723"/>
    </source>
</evidence>
<evidence type="ECO:0000313" key="8">
    <source>
        <dbReference type="Proteomes" id="UP000664332"/>
    </source>
</evidence>
<evidence type="ECO:0000256" key="1">
    <source>
        <dbReference type="ARBA" id="ARBA00022598"/>
    </source>
</evidence>
<dbReference type="InterPro" id="IPR005494">
    <property type="entry name" value="GSPS_pre-ATP-grasp-like_dom"/>
</dbReference>
<sequence>MLRHRFEPRPGWQTTIAEEGLTYDLDSPADTEHYWNETHAYLFTEKQIASIAKQCEELYWMCLEASSRILDRRYGDPGVPEEAIDFAKASYDAGDIHLYSRFDVIYNPEEDQIKLLEYNSDTPTAVVESAVCQQSWIADKPGLRDTGQLGSMLVDKFRQILDQSDSPQLHLAHVDDELDELAEDRMNVAVLAHAARLAGWHVKVIPLSEIFWDEDKGLWLDGSDDQITNLYKLYPWEDLVTDNDSGYDRLLFDHGRDIQWINPAWTMGSSTKLLLPALWDAFPSHPSLLPARVDDPGEMTDWVKKPFFGREGDGITVNAPTFGVTADTNRPDDSGFNVFEDLGRYAFQQYCPPFAFEGEDHRINLPVIGCWMVGSAFAGLAIRESSRIITDDQARFVPAAIMEEGYLDRL</sequence>
<evidence type="ECO:0000256" key="4">
    <source>
        <dbReference type="ARBA" id="ARBA00022840"/>
    </source>
</evidence>
<protein>
    <submittedName>
        <fullName evidence="7">Glutathionylspermidine synthase family protein</fullName>
    </submittedName>
</protein>
<dbReference type="InterPro" id="IPR016185">
    <property type="entry name" value="PreATP-grasp_dom_sf"/>
</dbReference>
<proteinExistence type="predicted"/>
<evidence type="ECO:0000256" key="5">
    <source>
        <dbReference type="ARBA" id="ARBA00022842"/>
    </source>
</evidence>
<keyword evidence="8" id="KW-1185">Reference proteome</keyword>
<keyword evidence="5" id="KW-0460">Magnesium</keyword>
<dbReference type="AlphaFoldDB" id="A0A939IUG7"/>
<dbReference type="GO" id="GO:0046872">
    <property type="term" value="F:metal ion binding"/>
    <property type="evidence" value="ECO:0007669"/>
    <property type="project" value="UniProtKB-KW"/>
</dbReference>
<comment type="caution">
    <text evidence="7">The sequence shown here is derived from an EMBL/GenBank/DDBJ whole genome shotgun (WGS) entry which is preliminary data.</text>
</comment>
<keyword evidence="4" id="KW-0067">ATP-binding</keyword>
<dbReference type="Proteomes" id="UP000664332">
    <property type="component" value="Unassembled WGS sequence"/>
</dbReference>
<dbReference type="GO" id="GO:0005524">
    <property type="term" value="F:ATP binding"/>
    <property type="evidence" value="ECO:0007669"/>
    <property type="project" value="UniProtKB-KW"/>
</dbReference>
<dbReference type="EMBL" id="JAFLEQ010000003">
    <property type="protein sequence ID" value="MBN9643176.1"/>
    <property type="molecule type" value="Genomic_DNA"/>
</dbReference>
<dbReference type="SUPFAM" id="SSF56059">
    <property type="entry name" value="Glutathione synthetase ATP-binding domain-like"/>
    <property type="match status" value="1"/>
</dbReference>
<evidence type="ECO:0000313" key="7">
    <source>
        <dbReference type="EMBL" id="MBN9643176.1"/>
    </source>
</evidence>
<keyword evidence="3" id="KW-0547">Nucleotide-binding</keyword>
<keyword evidence="2" id="KW-0479">Metal-binding</keyword>
<dbReference type="GO" id="GO:0016874">
    <property type="term" value="F:ligase activity"/>
    <property type="evidence" value="ECO:0007669"/>
    <property type="project" value="UniProtKB-KW"/>
</dbReference>
<accession>A0A939IUG7</accession>
<reference evidence="7" key="1">
    <citation type="submission" date="2021-03" db="EMBL/GenBank/DDBJ databases">
        <authorList>
            <person name="Sun Q."/>
        </authorList>
    </citation>
    <scope>NUCLEOTIDE SEQUENCE</scope>
    <source>
        <strain evidence="7">CCM 8862</strain>
    </source>
</reference>
<dbReference type="SUPFAM" id="SSF52440">
    <property type="entry name" value="PreATP-grasp domain"/>
    <property type="match status" value="1"/>
</dbReference>
<gene>
    <name evidence="7" type="ORF">JZY06_00800</name>
</gene>
<evidence type="ECO:0000256" key="3">
    <source>
        <dbReference type="ARBA" id="ARBA00022741"/>
    </source>
</evidence>
<name>A0A939IUG7_9CORY</name>
<dbReference type="Pfam" id="PF03738">
    <property type="entry name" value="GSP_synth"/>
    <property type="match status" value="1"/>
</dbReference>
<keyword evidence="1" id="KW-0436">Ligase</keyword>
<dbReference type="RefSeq" id="WP_207117580.1">
    <property type="nucleotide sequence ID" value="NZ_JAFLEQ010000003.1"/>
</dbReference>
<organism evidence="7 8">
    <name type="scientific">Corynebacterium mendelii</name>
    <dbReference type="NCBI Taxonomy" id="2765362"/>
    <lineage>
        <taxon>Bacteria</taxon>
        <taxon>Bacillati</taxon>
        <taxon>Actinomycetota</taxon>
        <taxon>Actinomycetes</taxon>
        <taxon>Mycobacteriales</taxon>
        <taxon>Corynebacteriaceae</taxon>
        <taxon>Corynebacterium</taxon>
    </lineage>
</organism>